<evidence type="ECO:0000313" key="2">
    <source>
        <dbReference type="EMBL" id="MCC2220565.1"/>
    </source>
</evidence>
<organism evidence="2 3">
    <name type="scientific">Anthropogastromicrobium aceti</name>
    <dbReference type="NCBI Taxonomy" id="2981768"/>
    <lineage>
        <taxon>Bacteria</taxon>
        <taxon>Bacillati</taxon>
        <taxon>Bacillota</taxon>
        <taxon>Clostridia</taxon>
        <taxon>Lachnospirales</taxon>
        <taxon>Lachnospiraceae</taxon>
        <taxon>Anthropogastromicrobium</taxon>
    </lineage>
</organism>
<dbReference type="AlphaFoldDB" id="A0AAE3E2E6"/>
<evidence type="ECO:0000313" key="3">
    <source>
        <dbReference type="Proteomes" id="UP001198200"/>
    </source>
</evidence>
<gene>
    <name evidence="2" type="ORF">LKD48_02725</name>
</gene>
<feature type="transmembrane region" description="Helical" evidence="1">
    <location>
        <begin position="7"/>
        <end position="29"/>
    </location>
</feature>
<accession>A0AAE3E2E6</accession>
<dbReference type="EMBL" id="JAJEQN010000005">
    <property type="protein sequence ID" value="MCC2220565.1"/>
    <property type="molecule type" value="Genomic_DNA"/>
</dbReference>
<protein>
    <submittedName>
        <fullName evidence="2">Uncharacterized protein</fullName>
    </submittedName>
</protein>
<keyword evidence="3" id="KW-1185">Reference proteome</keyword>
<proteinExistence type="predicted"/>
<name>A0AAE3E2E6_9FIRM</name>
<feature type="transmembrane region" description="Helical" evidence="1">
    <location>
        <begin position="35"/>
        <end position="52"/>
    </location>
</feature>
<dbReference type="RefSeq" id="WP_308731109.1">
    <property type="nucleotide sequence ID" value="NZ_JAJEQN010000005.1"/>
</dbReference>
<dbReference type="Proteomes" id="UP001198200">
    <property type="component" value="Unassembled WGS sequence"/>
</dbReference>
<sequence>MKRFNMLHWAAFILIIIALLWLTISYYSLRVIPSYAFLVLFSGVFLLILAEYRRSKKK</sequence>
<evidence type="ECO:0000256" key="1">
    <source>
        <dbReference type="SAM" id="Phobius"/>
    </source>
</evidence>
<keyword evidence="1" id="KW-0812">Transmembrane</keyword>
<keyword evidence="1" id="KW-0472">Membrane</keyword>
<reference evidence="2 3" key="1">
    <citation type="submission" date="2021-10" db="EMBL/GenBank/DDBJ databases">
        <title>Anaerobic single-cell dispensing facilitates the cultivation of human gut bacteria.</title>
        <authorList>
            <person name="Afrizal A."/>
        </authorList>
    </citation>
    <scope>NUCLEOTIDE SEQUENCE [LARGE SCALE GENOMIC DNA]</scope>
    <source>
        <strain evidence="2 3">CLA-AA-H224</strain>
    </source>
</reference>
<comment type="caution">
    <text evidence="2">The sequence shown here is derived from an EMBL/GenBank/DDBJ whole genome shotgun (WGS) entry which is preliminary data.</text>
</comment>
<keyword evidence="1" id="KW-1133">Transmembrane helix</keyword>